<sequence length="587" mass="65316">MSSNIFINKNLCDYIECNKHNDIRKREFQNNPFKLYRLITKIKRKKYGKSKKPNYVNTEEIKYKNYNYNGSFHKGLQHNLVDGRLVSSTTYEMMVEAIINNDQKTLASIPLAANATVKLVNPLASHSNILTGLIPELMTLDDCPQLFSNQGAAEMVEVYALAIARDVPFNEYGKNETIKHLLQTTNLNDPGVLTYLMYAPAAPLLPFTVQSIFRGVGQGDVYGPYVSQFLLLDVVGGALKTPQKYLVPSTLSEAKAGGYRVDWGVSLQETINMQNGNLQLLPPATPPNKINPKYIYSGRALAEACHNDYPYQLFLQAALILYSLGAQTNVGWPTYPNQVSFVSNNGSSTLLCAISEVCGIALKHSWYWKWLHYRKLRPEAFGLWTHDVKAGLVPNKDNFDISDILLNNHILNDMYAVNNSILPGSNSYTLSLSYREGSPLHPAYISGHAIIAGACITVIKMFFNGDQKWSSLPGVVSGILSGIPNAVVQSNNNGSALEKYTGDISNITIATELNKLASNVAIARNFAGIHYRTDAVRGILLGELIAIDYMRDMLCTMIENNIDSTIPEIKFRKYDGTFETIKATIYM</sequence>
<dbReference type="PANTHER" id="PTHR34599:SF1">
    <property type="entry name" value="PHOSPHATIDIC ACID PHOSPHATASE TYPE 2_HALOPEROXIDASE DOMAIN-CONTAINING PROTEIN"/>
    <property type="match status" value="1"/>
</dbReference>
<dbReference type="GeneID" id="80518394"/>
<dbReference type="RefSeq" id="YP_010781630.1">
    <property type="nucleotide sequence ID" value="NC_075039.1"/>
</dbReference>
<proteinExistence type="predicted"/>
<accession>A0A6N1NQP6</accession>
<organism evidence="1">
    <name type="scientific">Tupanvirus soda lake</name>
    <dbReference type="NCBI Taxonomy" id="2126985"/>
    <lineage>
        <taxon>Viruses</taxon>
        <taxon>Varidnaviria</taxon>
        <taxon>Bamfordvirae</taxon>
        <taxon>Nucleocytoviricota</taxon>
        <taxon>Megaviricetes</taxon>
        <taxon>Imitervirales</taxon>
        <taxon>Mimiviridae</taxon>
        <taxon>Megamimivirinae</taxon>
        <taxon>Tupanvirus</taxon>
        <taxon>Tupanvirus salinum</taxon>
    </lineage>
</organism>
<dbReference type="InterPro" id="IPR036938">
    <property type="entry name" value="PAP2/HPO_sf"/>
</dbReference>
<name>A0A6N1NQP6_9VIRU</name>
<dbReference type="EMBL" id="KY523104">
    <property type="protein sequence ID" value="QKU34977.1"/>
    <property type="molecule type" value="Genomic_DNA"/>
</dbReference>
<dbReference type="Gene3D" id="1.10.606.10">
    <property type="entry name" value="Vanadium-containing Chloroperoxidase, domain 2"/>
    <property type="match status" value="1"/>
</dbReference>
<dbReference type="SUPFAM" id="SSF48317">
    <property type="entry name" value="Acid phosphatase/Vanadium-dependent haloperoxidase"/>
    <property type="match status" value="1"/>
</dbReference>
<reference evidence="1" key="2">
    <citation type="journal article" date="2018" name="Nat. Commun.">
        <title>Tailed giant Tupanvirus possesses the most complete translational apparatus of the known virosphere.</title>
        <authorList>
            <person name="Abrahao J."/>
            <person name="Silva L."/>
            <person name="Silva L.S."/>
            <person name="Khalil J.Y.B."/>
            <person name="Rodrigues R."/>
            <person name="Arantes T."/>
            <person name="Assis F."/>
            <person name="Boratto P."/>
            <person name="Andrade M."/>
            <person name="Kroon E.G."/>
            <person name="Ribeiro B."/>
            <person name="Bergier I."/>
            <person name="Seligmann H."/>
            <person name="Ghigo E."/>
            <person name="Colson P."/>
            <person name="Levasseur A."/>
            <person name="Kroemer G."/>
            <person name="Raoult D."/>
            <person name="La Scola B."/>
        </authorList>
    </citation>
    <scope>NUCLEOTIDE SEQUENCE [LARGE SCALE GENOMIC DNA]</scope>
    <source>
        <strain evidence="1">Soda lake</strain>
    </source>
</reference>
<dbReference type="GO" id="GO:0004601">
    <property type="term" value="F:peroxidase activity"/>
    <property type="evidence" value="ECO:0007669"/>
    <property type="project" value="InterPro"/>
</dbReference>
<dbReference type="InterPro" id="IPR016119">
    <property type="entry name" value="Br/Cl_peroxidase_C"/>
</dbReference>
<dbReference type="PANTHER" id="PTHR34599">
    <property type="entry name" value="PEROXIDASE-RELATED"/>
    <property type="match status" value="1"/>
</dbReference>
<evidence type="ECO:0000313" key="1">
    <source>
        <dbReference type="EMBL" id="QKU34977.1"/>
    </source>
</evidence>
<reference evidence="1" key="1">
    <citation type="submission" date="2017-01" db="EMBL/GenBank/DDBJ databases">
        <authorList>
            <person name="Assis F.L."/>
            <person name="Abrahao J.S."/>
            <person name="Silva L."/>
            <person name="Khalil J.B."/>
            <person name="Rodrigues R."/>
            <person name="Silva L.S."/>
            <person name="Arantes T."/>
            <person name="Boratto P."/>
            <person name="Andrade M."/>
            <person name="Kroon E.G."/>
            <person name="Ribeiro B."/>
            <person name="Bergier I."/>
            <person name="Seligmann H."/>
            <person name="Ghigo E."/>
            <person name="Colson P."/>
            <person name="Levasseur A."/>
            <person name="Raoult D."/>
            <person name="Scola B.L."/>
        </authorList>
    </citation>
    <scope>NUCLEOTIDE SEQUENCE</scope>
    <source>
        <strain evidence="1">Soda lake</strain>
    </source>
</reference>
<dbReference type="KEGG" id="vg:80518394"/>
<dbReference type="InterPro" id="IPR052559">
    <property type="entry name" value="V-haloperoxidase"/>
</dbReference>
<protein>
    <submittedName>
        <fullName evidence="1">Uncharacterized protein</fullName>
    </submittedName>
</protein>